<dbReference type="AlphaFoldDB" id="A0A9X2HAK3"/>
<reference evidence="1" key="1">
    <citation type="submission" date="2022-06" db="EMBL/GenBank/DDBJ databases">
        <title>Rothia sp. isolated from sandalwood seedling.</title>
        <authorList>
            <person name="Tuikhar N."/>
            <person name="Kirdat K."/>
            <person name="Thorat V."/>
            <person name="Swetha P."/>
            <person name="Padma S."/>
            <person name="Sundararaj R."/>
            <person name="Yadav A."/>
        </authorList>
    </citation>
    <scope>NUCLEOTIDE SEQUENCE</scope>
    <source>
        <strain evidence="1">AR01</strain>
    </source>
</reference>
<gene>
    <name evidence="1" type="ORF">NBM05_01010</name>
</gene>
<dbReference type="Proteomes" id="UP001139502">
    <property type="component" value="Unassembled WGS sequence"/>
</dbReference>
<dbReference type="RefSeq" id="WP_254164409.1">
    <property type="nucleotide sequence ID" value="NZ_JANAFB010000002.1"/>
</dbReference>
<protein>
    <submittedName>
        <fullName evidence="1">Uncharacterized protein</fullName>
    </submittedName>
</protein>
<evidence type="ECO:0000313" key="2">
    <source>
        <dbReference type="Proteomes" id="UP001139502"/>
    </source>
</evidence>
<accession>A0A9X2HAK3</accession>
<keyword evidence="2" id="KW-1185">Reference proteome</keyword>
<sequence>MIDTDLHLSPQHDSPIEYLRISREIALEIHRAGLPLRERMSVAIGEEYAAILIEPDGEGILVTAGSWGIGGFEAFENKEPLRIDGVDLSEVDRLAVEVSEKVFYAILGQ</sequence>
<evidence type="ECO:0000313" key="1">
    <source>
        <dbReference type="EMBL" id="MCP3424650.1"/>
    </source>
</evidence>
<proteinExistence type="predicted"/>
<comment type="caution">
    <text evidence="1">The sequence shown here is derived from an EMBL/GenBank/DDBJ whole genome shotgun (WGS) entry which is preliminary data.</text>
</comment>
<dbReference type="EMBL" id="JANAFB010000002">
    <property type="protein sequence ID" value="MCP3424650.1"/>
    <property type="molecule type" value="Genomic_DNA"/>
</dbReference>
<organism evidence="1 2">
    <name type="scientific">Rothia santali</name>
    <dbReference type="NCBI Taxonomy" id="2949643"/>
    <lineage>
        <taxon>Bacteria</taxon>
        <taxon>Bacillati</taxon>
        <taxon>Actinomycetota</taxon>
        <taxon>Actinomycetes</taxon>
        <taxon>Micrococcales</taxon>
        <taxon>Micrococcaceae</taxon>
        <taxon>Rothia</taxon>
    </lineage>
</organism>
<name>A0A9X2HAK3_9MICC</name>